<dbReference type="GO" id="GO:0031956">
    <property type="term" value="F:medium-chain fatty acid-CoA ligase activity"/>
    <property type="evidence" value="ECO:0007669"/>
    <property type="project" value="TreeGrafter"/>
</dbReference>
<dbReference type="PANTHER" id="PTHR43201">
    <property type="entry name" value="ACYL-COA SYNTHETASE"/>
    <property type="match status" value="1"/>
</dbReference>
<evidence type="ECO:0000313" key="5">
    <source>
        <dbReference type="EMBL" id="RJL26584.1"/>
    </source>
</evidence>
<dbReference type="Gene3D" id="3.40.50.12780">
    <property type="entry name" value="N-terminal domain of ligase-like"/>
    <property type="match status" value="1"/>
</dbReference>
<protein>
    <submittedName>
        <fullName evidence="5">Long-chain fatty acid--CoA ligase</fullName>
    </submittedName>
</protein>
<dbReference type="GO" id="GO:0006631">
    <property type="term" value="P:fatty acid metabolic process"/>
    <property type="evidence" value="ECO:0007669"/>
    <property type="project" value="TreeGrafter"/>
</dbReference>
<reference evidence="5 6" key="1">
    <citation type="submission" date="2018-09" db="EMBL/GenBank/DDBJ databases">
        <title>YIM 75507 draft genome.</title>
        <authorList>
            <person name="Tang S."/>
            <person name="Feng Y."/>
        </authorList>
    </citation>
    <scope>NUCLEOTIDE SEQUENCE [LARGE SCALE GENOMIC DNA]</scope>
    <source>
        <strain evidence="5 6">YIM 75507</strain>
    </source>
</reference>
<organism evidence="5 6">
    <name type="scientific">Bailinhaonella thermotolerans</name>
    <dbReference type="NCBI Taxonomy" id="1070861"/>
    <lineage>
        <taxon>Bacteria</taxon>
        <taxon>Bacillati</taxon>
        <taxon>Actinomycetota</taxon>
        <taxon>Actinomycetes</taxon>
        <taxon>Streptosporangiales</taxon>
        <taxon>Streptosporangiaceae</taxon>
        <taxon>Bailinhaonella</taxon>
    </lineage>
</organism>
<keyword evidence="6" id="KW-1185">Reference proteome</keyword>
<dbReference type="InterPro" id="IPR000873">
    <property type="entry name" value="AMP-dep_synth/lig_dom"/>
</dbReference>
<dbReference type="InterPro" id="IPR042099">
    <property type="entry name" value="ANL_N_sf"/>
</dbReference>
<feature type="region of interest" description="Disordered" evidence="3">
    <location>
        <begin position="104"/>
        <end position="125"/>
    </location>
</feature>
<evidence type="ECO:0000256" key="3">
    <source>
        <dbReference type="SAM" id="MobiDB-lite"/>
    </source>
</evidence>
<accession>A0A3A4AHX7</accession>
<evidence type="ECO:0000256" key="2">
    <source>
        <dbReference type="ARBA" id="ARBA00022598"/>
    </source>
</evidence>
<feature type="domain" description="AMP-dependent synthetase/ligase" evidence="4">
    <location>
        <begin position="8"/>
        <end position="356"/>
    </location>
</feature>
<sequence>MLRMLAGEAARRFGGRAAVDTGESRLTFAELDRFSDRVAAGYAHRGVRAGDVVAVALPDGPEYLLCCLAAAKVGAIAAGLDTRLPAGALAARVDRLDPALTVTAPGVLPHRPGRDVVTPAGRGGRREPYDVTAIAELARPERPPPPMPPDAARATVIVYTSGRTGPARGVVFGDRQLEAIRAAGAGSRWGGGDARLVSTPLAHVSVLTRLPVLLQTGRTSHVLPAWEPEAAAEVLARHSIGVLHGSPAQLERLLPHAGRLPGVRLVLTSGAPAPAELVRELRGAFGAPVCNRYLCTEAGLGLGTRPGDPPEDAETTVGRPRQGVDLAVRDADGHTARRGEPGEVLLRSAAVMSGYWDDPRAAARAFARDGFVRTGDIGFVDDSDRLHLLPDGDRGQNH</sequence>
<evidence type="ECO:0000256" key="1">
    <source>
        <dbReference type="ARBA" id="ARBA00006432"/>
    </source>
</evidence>
<comment type="similarity">
    <text evidence="1">Belongs to the ATP-dependent AMP-binding enzyme family.</text>
</comment>
<dbReference type="RefSeq" id="WP_119929315.1">
    <property type="nucleotide sequence ID" value="NZ_QZEY01000012.1"/>
</dbReference>
<proteinExistence type="inferred from homology"/>
<dbReference type="PANTHER" id="PTHR43201:SF5">
    <property type="entry name" value="MEDIUM-CHAIN ACYL-COA LIGASE ACSF2, MITOCHONDRIAL"/>
    <property type="match status" value="1"/>
</dbReference>
<dbReference type="Proteomes" id="UP000265768">
    <property type="component" value="Unassembled WGS sequence"/>
</dbReference>
<dbReference type="OrthoDB" id="3508734at2"/>
<name>A0A3A4AHX7_9ACTN</name>
<dbReference type="AlphaFoldDB" id="A0A3A4AHX7"/>
<evidence type="ECO:0000259" key="4">
    <source>
        <dbReference type="Pfam" id="PF00501"/>
    </source>
</evidence>
<gene>
    <name evidence="5" type="ORF">D5H75_26775</name>
</gene>
<comment type="caution">
    <text evidence="5">The sequence shown here is derived from an EMBL/GenBank/DDBJ whole genome shotgun (WGS) entry which is preliminary data.</text>
</comment>
<dbReference type="SUPFAM" id="SSF56801">
    <property type="entry name" value="Acetyl-CoA synthetase-like"/>
    <property type="match status" value="1"/>
</dbReference>
<dbReference type="Pfam" id="PF00501">
    <property type="entry name" value="AMP-binding"/>
    <property type="match status" value="1"/>
</dbReference>
<evidence type="ECO:0000313" key="6">
    <source>
        <dbReference type="Proteomes" id="UP000265768"/>
    </source>
</evidence>
<keyword evidence="2 5" id="KW-0436">Ligase</keyword>
<dbReference type="EMBL" id="QZEY01000012">
    <property type="protein sequence ID" value="RJL26584.1"/>
    <property type="molecule type" value="Genomic_DNA"/>
</dbReference>